<gene>
    <name evidence="8" type="ORF">GCM10007875_24670</name>
</gene>
<evidence type="ECO:0000256" key="4">
    <source>
        <dbReference type="RuleBase" id="RU004003"/>
    </source>
</evidence>
<protein>
    <submittedName>
        <fullName evidence="8">Type II and III secretion system protein</fullName>
    </submittedName>
</protein>
<evidence type="ECO:0000256" key="1">
    <source>
        <dbReference type="ARBA" id="ARBA00004370"/>
    </source>
</evidence>
<evidence type="ECO:0000256" key="3">
    <source>
        <dbReference type="ARBA" id="ARBA00023136"/>
    </source>
</evidence>
<dbReference type="InterPro" id="IPR050810">
    <property type="entry name" value="Bact_Secretion_Sys_Channel"/>
</dbReference>
<dbReference type="Proteomes" id="UP001156664">
    <property type="component" value="Unassembled WGS sequence"/>
</dbReference>
<comment type="subcellular location">
    <subcellularLocation>
        <location evidence="1">Membrane</location>
    </subcellularLocation>
</comment>
<keyword evidence="3" id="KW-0472">Membrane</keyword>
<dbReference type="InterPro" id="IPR004846">
    <property type="entry name" value="T2SS/T3SS_dom"/>
</dbReference>
<dbReference type="PANTHER" id="PTHR30332">
    <property type="entry name" value="PROBABLE GENERAL SECRETION PATHWAY PROTEIN D"/>
    <property type="match status" value="1"/>
</dbReference>
<comment type="similarity">
    <text evidence="4">Belongs to the bacterial secretin family.</text>
</comment>
<evidence type="ECO:0000256" key="6">
    <source>
        <dbReference type="SAM" id="MobiDB-lite"/>
    </source>
</evidence>
<keyword evidence="5" id="KW-0175">Coiled coil</keyword>
<reference evidence="9" key="1">
    <citation type="journal article" date="2019" name="Int. J. Syst. Evol. Microbiol.">
        <title>The Global Catalogue of Microorganisms (GCM) 10K type strain sequencing project: providing services to taxonomists for standard genome sequencing and annotation.</title>
        <authorList>
            <consortium name="The Broad Institute Genomics Platform"/>
            <consortium name="The Broad Institute Genome Sequencing Center for Infectious Disease"/>
            <person name="Wu L."/>
            <person name="Ma J."/>
        </authorList>
    </citation>
    <scope>NUCLEOTIDE SEQUENCE [LARGE SCALE GENOMIC DNA]</scope>
    <source>
        <strain evidence="9">NBRC 105857</strain>
    </source>
</reference>
<feature type="compositionally biased region" description="Basic and acidic residues" evidence="6">
    <location>
        <begin position="147"/>
        <end position="157"/>
    </location>
</feature>
<evidence type="ECO:0000256" key="5">
    <source>
        <dbReference type="SAM" id="Coils"/>
    </source>
</evidence>
<evidence type="ECO:0000313" key="9">
    <source>
        <dbReference type="Proteomes" id="UP001156664"/>
    </source>
</evidence>
<feature type="region of interest" description="Disordered" evidence="6">
    <location>
        <begin position="433"/>
        <end position="453"/>
    </location>
</feature>
<dbReference type="Pfam" id="PF00263">
    <property type="entry name" value="Secretin"/>
    <property type="match status" value="1"/>
</dbReference>
<accession>A0ABQ5YTZ3</accession>
<evidence type="ECO:0000256" key="2">
    <source>
        <dbReference type="ARBA" id="ARBA00022729"/>
    </source>
</evidence>
<feature type="coiled-coil region" evidence="5">
    <location>
        <begin position="498"/>
        <end position="553"/>
    </location>
</feature>
<dbReference type="EMBL" id="BSOJ01000030">
    <property type="protein sequence ID" value="GLR27376.1"/>
    <property type="molecule type" value="Genomic_DNA"/>
</dbReference>
<sequence length="575" mass="63091">MPASQLLELLAGELKTSYDLDECGENPVSLDGNQLSVQGILDSIAQQAEAQVTFKDNTLRLRCETPYLRTYSLDYLAINREMSDTSTLNSDLSSAEAASNPGIRPKNRSELVLNSSQTNDVWHRIGEQLEQLIADKPKSSVVSTRFRSIDESADTKTSRTSPVRRQHSQGLSNSSKAKTDVTVVRKEQHSGNVIVSPESGTVAVVANATGHRRVQQWLDAIQGRLDRQIVIEASIAEITLNRRYERGIDWNVLRQGSLSAGFRVQGLGLTDPGLIVQAARNGTSVSVASMLSLLQEFGQTSVISSPRVATMNQQPAVLKVIDNRVYFTTDVQTSAPTQNSPAFSTFTTHIQTVPVGFLMTVTPQISDDGQIQLRVRPTLSRIVGFVADPNPALKQLDIVSQIPEIQTRELESILRLRNGELAMLGGLKQQDTQTLNRGIPGRPESLASLSDSEKDSTRQIELVILLRAHTANLADSYPHHTGETQPNRLLNEGLADGLRLLQSNQRNAADRLQQALAEQYPNAPEPTFNRAVLSALNGENMQAQAMLQETRARCEKVRCHFSTQLLDALLGPAQP</sequence>
<comment type="caution">
    <text evidence="8">The sequence shown here is derived from an EMBL/GenBank/DDBJ whole genome shotgun (WGS) entry which is preliminary data.</text>
</comment>
<dbReference type="PANTHER" id="PTHR30332:SF24">
    <property type="entry name" value="SECRETIN GSPD-RELATED"/>
    <property type="match status" value="1"/>
</dbReference>
<feature type="region of interest" description="Disordered" evidence="6">
    <location>
        <begin position="144"/>
        <end position="182"/>
    </location>
</feature>
<keyword evidence="2" id="KW-0732">Signal</keyword>
<evidence type="ECO:0000313" key="8">
    <source>
        <dbReference type="EMBL" id="GLR27376.1"/>
    </source>
</evidence>
<feature type="domain" description="Type II/III secretion system secretin-like" evidence="7">
    <location>
        <begin position="294"/>
        <end position="469"/>
    </location>
</feature>
<name>A0ABQ5YTZ3_9BURK</name>
<evidence type="ECO:0000259" key="7">
    <source>
        <dbReference type="Pfam" id="PF00263"/>
    </source>
</evidence>
<keyword evidence="9" id="KW-1185">Reference proteome</keyword>
<proteinExistence type="inferred from homology"/>
<organism evidence="8 9">
    <name type="scientific">Limnobacter litoralis</name>
    <dbReference type="NCBI Taxonomy" id="481366"/>
    <lineage>
        <taxon>Bacteria</taxon>
        <taxon>Pseudomonadati</taxon>
        <taxon>Pseudomonadota</taxon>
        <taxon>Betaproteobacteria</taxon>
        <taxon>Burkholderiales</taxon>
        <taxon>Burkholderiaceae</taxon>
        <taxon>Limnobacter</taxon>
    </lineage>
</organism>